<dbReference type="GO" id="GO:0009279">
    <property type="term" value="C:cell outer membrane"/>
    <property type="evidence" value="ECO:0007669"/>
    <property type="project" value="UniProtKB-SubCell"/>
</dbReference>
<evidence type="ECO:0000256" key="3">
    <source>
        <dbReference type="ARBA" id="ARBA00022729"/>
    </source>
</evidence>
<sequence length="489" mass="55105">MKNIFKKQLLIAIPLAFTLSGCSDFLDKLPENSVEAESVDYSKTSEMYMPVSGIYAKVRSNLAGWSGWGCIIVRGDDVNKGGSPTDQVEYNYCSNFEYEKLKTFWALNGTWGSYYNTISLSNSALESLAKYAEHLKNDSDKALNTKYCAEVRFFRALAYHQLVNLWGDVPLLLDNQALNISKSKKEDVLKYIYDELDFCIQNLPAIRPNESEHPGAVTKYTAEVLKARVKMYNNEWDDVLTLTEDIINSGKFELYPDFYELFKIPGKLCNESLLEYQFTDFGNGSGEIVESDQWFAFQGPRGEAPISGWAFIEPTEKIQKLFAKRGETVRAETTFLMTDATTRDGDYIPAGSQSAYNGKAYTPKNQMTPGRTQYGAGNNIRVFRYADVLLMNAEAKVRKGQNGDAPLNLVRERAGLAPIKNATVDQILEERQVELALEWGSRFYDLVRTDKAAQELPGFVKGESEYYPIPQDQIDLNPNLELEAGTTAE</sequence>
<keyword evidence="5" id="KW-0998">Cell outer membrane</keyword>
<comment type="similarity">
    <text evidence="2">Belongs to the SusD family.</text>
</comment>
<evidence type="ECO:0000259" key="7">
    <source>
        <dbReference type="Pfam" id="PF14322"/>
    </source>
</evidence>
<dbReference type="Gene3D" id="1.25.40.390">
    <property type="match status" value="1"/>
</dbReference>
<proteinExistence type="inferred from homology"/>
<protein>
    <submittedName>
        <fullName evidence="8">RagB/SusD family nutrient uptake outer membrane protein</fullName>
    </submittedName>
</protein>
<keyword evidence="4" id="KW-0472">Membrane</keyword>
<evidence type="ECO:0000256" key="4">
    <source>
        <dbReference type="ARBA" id="ARBA00023136"/>
    </source>
</evidence>
<keyword evidence="3" id="KW-0732">Signal</keyword>
<dbReference type="InterPro" id="IPR033985">
    <property type="entry name" value="SusD-like_N"/>
</dbReference>
<evidence type="ECO:0000313" key="9">
    <source>
        <dbReference type="Proteomes" id="UP001211522"/>
    </source>
</evidence>
<comment type="subcellular location">
    <subcellularLocation>
        <location evidence="1">Cell outer membrane</location>
    </subcellularLocation>
</comment>
<gene>
    <name evidence="8" type="ORF">PN612_00915</name>
</gene>
<dbReference type="AlphaFoldDB" id="A0AAW6F1Z4"/>
<evidence type="ECO:0000259" key="6">
    <source>
        <dbReference type="Pfam" id="PF07980"/>
    </source>
</evidence>
<dbReference type="SUPFAM" id="SSF48452">
    <property type="entry name" value="TPR-like"/>
    <property type="match status" value="1"/>
</dbReference>
<accession>A0AAW6F1Z4</accession>
<reference evidence="8" key="1">
    <citation type="submission" date="2023-01" db="EMBL/GenBank/DDBJ databases">
        <title>Human gut microbiome strain richness.</title>
        <authorList>
            <person name="Chen-Liaw A."/>
        </authorList>
    </citation>
    <scope>NUCLEOTIDE SEQUENCE</scope>
    <source>
        <strain evidence="8">D35st1_E5_D35t1_190705</strain>
    </source>
</reference>
<feature type="domain" description="RagB/SusD" evidence="6">
    <location>
        <begin position="369"/>
        <end position="457"/>
    </location>
</feature>
<evidence type="ECO:0000313" key="8">
    <source>
        <dbReference type="EMBL" id="MDB9137066.1"/>
    </source>
</evidence>
<dbReference type="EMBL" id="JAQMPX010000004">
    <property type="protein sequence ID" value="MDB9137066.1"/>
    <property type="molecule type" value="Genomic_DNA"/>
</dbReference>
<dbReference type="Pfam" id="PF07980">
    <property type="entry name" value="SusD_RagB"/>
    <property type="match status" value="1"/>
</dbReference>
<evidence type="ECO:0000256" key="5">
    <source>
        <dbReference type="ARBA" id="ARBA00023237"/>
    </source>
</evidence>
<dbReference type="InterPro" id="IPR012944">
    <property type="entry name" value="SusD_RagB_dom"/>
</dbReference>
<feature type="domain" description="SusD-like N-terminal" evidence="7">
    <location>
        <begin position="107"/>
        <end position="205"/>
    </location>
</feature>
<organism evidence="8 9">
    <name type="scientific">Parabacteroides distasonis</name>
    <dbReference type="NCBI Taxonomy" id="823"/>
    <lineage>
        <taxon>Bacteria</taxon>
        <taxon>Pseudomonadati</taxon>
        <taxon>Bacteroidota</taxon>
        <taxon>Bacteroidia</taxon>
        <taxon>Bacteroidales</taxon>
        <taxon>Tannerellaceae</taxon>
        <taxon>Parabacteroides</taxon>
    </lineage>
</organism>
<dbReference type="InterPro" id="IPR011990">
    <property type="entry name" value="TPR-like_helical_dom_sf"/>
</dbReference>
<evidence type="ECO:0000256" key="2">
    <source>
        <dbReference type="ARBA" id="ARBA00006275"/>
    </source>
</evidence>
<dbReference type="PROSITE" id="PS51257">
    <property type="entry name" value="PROKAR_LIPOPROTEIN"/>
    <property type="match status" value="1"/>
</dbReference>
<dbReference type="Proteomes" id="UP001211522">
    <property type="component" value="Unassembled WGS sequence"/>
</dbReference>
<comment type="caution">
    <text evidence="8">The sequence shown here is derived from an EMBL/GenBank/DDBJ whole genome shotgun (WGS) entry which is preliminary data.</text>
</comment>
<evidence type="ECO:0000256" key="1">
    <source>
        <dbReference type="ARBA" id="ARBA00004442"/>
    </source>
</evidence>
<dbReference type="RefSeq" id="WP_270645896.1">
    <property type="nucleotide sequence ID" value="NZ_BAABYH010000001.1"/>
</dbReference>
<dbReference type="Pfam" id="PF14322">
    <property type="entry name" value="SusD-like_3"/>
    <property type="match status" value="1"/>
</dbReference>
<name>A0AAW6F1Z4_PARDI</name>